<dbReference type="InterPro" id="IPR012677">
    <property type="entry name" value="Nucleotide-bd_a/b_plait_sf"/>
</dbReference>
<dbReference type="AlphaFoldDB" id="A0A8C2UGW8"/>
<dbReference type="Pfam" id="PF23222">
    <property type="entry name" value="RRM_PARP14_1"/>
    <property type="match status" value="1"/>
</dbReference>
<feature type="domain" description="PARP14 second RRM" evidence="3">
    <location>
        <begin position="132"/>
        <end position="188"/>
    </location>
</feature>
<keyword evidence="5" id="KW-1185">Reference proteome</keyword>
<sequence length="278" mass="30019">MAGPGPGSFPLLVRGDWGTAEPPAALRKKLLLYFQSTKRSGGGECELRGGAGQLLVCFAQPDGETGRDGGGRQGNAGLRSSRVGTGWALRACSLSVKNVTGGALKKTNDFTNSELQEKDRSMEKSAEQSAETSPSVVLEHVEGCNAKYIQILLENVTRLAADDDFTVEMIPELNVAVATFLSSIDKRVKRYKITSRLLEVTRSIKVENIPDNVSTGYLKVYFESTQNGGGPVSDIRLFPEENSAIITFCDHKGNAASQTTWPALPHESTATFFHHVLV</sequence>
<reference evidence="4" key="1">
    <citation type="submission" date="2015-11" db="EMBL/GenBank/DDBJ databases">
        <authorList>
            <consortium name="International Coturnix japonica Genome Analysis Consortium"/>
            <person name="Warren W."/>
            <person name="Burt D.W."/>
            <person name="Antin P.B."/>
            <person name="Lanford R."/>
            <person name="Gros J."/>
            <person name="Wilson R.K."/>
        </authorList>
    </citation>
    <scope>NUCLEOTIDE SEQUENCE [LARGE SCALE GENOMIC DNA]</scope>
</reference>
<reference evidence="4" key="3">
    <citation type="submission" date="2025-09" db="UniProtKB">
        <authorList>
            <consortium name="Ensembl"/>
        </authorList>
    </citation>
    <scope>IDENTIFICATION</scope>
</reference>
<dbReference type="InterPro" id="IPR057051">
    <property type="entry name" value="PARP14_RPM_1"/>
</dbReference>
<dbReference type="GeneTree" id="ENSGT00940000154311"/>
<evidence type="ECO:0000313" key="5">
    <source>
        <dbReference type="Proteomes" id="UP000694412"/>
    </source>
</evidence>
<protein>
    <submittedName>
        <fullName evidence="4">Uncharacterized protein</fullName>
    </submittedName>
</protein>
<evidence type="ECO:0000259" key="3">
    <source>
        <dbReference type="Pfam" id="PF23245"/>
    </source>
</evidence>
<feature type="region of interest" description="Disordered" evidence="1">
    <location>
        <begin position="110"/>
        <end position="134"/>
    </location>
</feature>
<dbReference type="Pfam" id="PF23085">
    <property type="entry name" value="RRM_PARP14_3"/>
    <property type="match status" value="1"/>
</dbReference>
<organism evidence="4 5">
    <name type="scientific">Coturnix japonica</name>
    <name type="common">Japanese quail</name>
    <name type="synonym">Coturnix coturnix japonica</name>
    <dbReference type="NCBI Taxonomy" id="93934"/>
    <lineage>
        <taxon>Eukaryota</taxon>
        <taxon>Metazoa</taxon>
        <taxon>Chordata</taxon>
        <taxon>Craniata</taxon>
        <taxon>Vertebrata</taxon>
        <taxon>Euteleostomi</taxon>
        <taxon>Archelosauria</taxon>
        <taxon>Archosauria</taxon>
        <taxon>Dinosauria</taxon>
        <taxon>Saurischia</taxon>
        <taxon>Theropoda</taxon>
        <taxon>Coelurosauria</taxon>
        <taxon>Aves</taxon>
        <taxon>Neognathae</taxon>
        <taxon>Galloanserae</taxon>
        <taxon>Galliformes</taxon>
        <taxon>Phasianidae</taxon>
        <taxon>Perdicinae</taxon>
        <taxon>Coturnix</taxon>
    </lineage>
</organism>
<evidence type="ECO:0000313" key="4">
    <source>
        <dbReference type="Ensembl" id="ENSCJPP00005027081.1"/>
    </source>
</evidence>
<dbReference type="Proteomes" id="UP000694412">
    <property type="component" value="Chromosome 7"/>
</dbReference>
<reference evidence="4" key="2">
    <citation type="submission" date="2025-08" db="UniProtKB">
        <authorList>
            <consortium name="Ensembl"/>
        </authorList>
    </citation>
    <scope>IDENTIFICATION</scope>
</reference>
<accession>A0A8C2UGW8</accession>
<evidence type="ECO:0000259" key="2">
    <source>
        <dbReference type="Pfam" id="PF23222"/>
    </source>
</evidence>
<evidence type="ECO:0000256" key="1">
    <source>
        <dbReference type="SAM" id="MobiDB-lite"/>
    </source>
</evidence>
<dbReference type="Gene3D" id="3.30.70.330">
    <property type="match status" value="1"/>
</dbReference>
<name>A0A8C2UGW8_COTJA</name>
<dbReference type="Pfam" id="PF23245">
    <property type="entry name" value="RRM_PARP14_2"/>
    <property type="match status" value="1"/>
</dbReference>
<dbReference type="Ensembl" id="ENSCJPT00005036684.1">
    <property type="protein sequence ID" value="ENSCJPP00005027081.1"/>
    <property type="gene ID" value="ENSCJPG00005021037.1"/>
</dbReference>
<proteinExistence type="predicted"/>
<dbReference type="InterPro" id="IPR057050">
    <property type="entry name" value="RRM_PARP14_2"/>
</dbReference>
<feature type="compositionally biased region" description="Basic and acidic residues" evidence="1">
    <location>
        <begin position="115"/>
        <end position="126"/>
    </location>
</feature>
<feature type="domain" description="PAR14-like first RRM" evidence="2">
    <location>
        <begin position="11"/>
        <end position="62"/>
    </location>
</feature>